<dbReference type="STRING" id="137246.A0A401TRM7"/>
<comment type="caution">
    <text evidence="1">The sequence shown here is derived from an EMBL/GenBank/DDBJ whole genome shotgun (WGS) entry which is preliminary data.</text>
</comment>
<dbReference type="Gene3D" id="3.40.50.1000">
    <property type="entry name" value="HAD superfamily/HAD-like"/>
    <property type="match status" value="1"/>
</dbReference>
<feature type="non-terminal residue" evidence="1">
    <location>
        <position position="55"/>
    </location>
</feature>
<reference evidence="1 2" key="1">
    <citation type="journal article" date="2018" name="Nat. Ecol. Evol.">
        <title>Shark genomes provide insights into elasmobranch evolution and the origin of vertebrates.</title>
        <authorList>
            <person name="Hara Y"/>
            <person name="Yamaguchi K"/>
            <person name="Onimaru K"/>
            <person name="Kadota M"/>
            <person name="Koyanagi M"/>
            <person name="Keeley SD"/>
            <person name="Tatsumi K"/>
            <person name="Tanaka K"/>
            <person name="Motone F"/>
            <person name="Kageyama Y"/>
            <person name="Nozu R"/>
            <person name="Adachi N"/>
            <person name="Nishimura O"/>
            <person name="Nakagawa R"/>
            <person name="Tanegashima C"/>
            <person name="Kiyatake I"/>
            <person name="Matsumoto R"/>
            <person name="Murakumo K"/>
            <person name="Nishida K"/>
            <person name="Terakita A"/>
            <person name="Kuratani S"/>
            <person name="Sato K"/>
            <person name="Hyodo S Kuraku.S."/>
        </authorList>
    </citation>
    <scope>NUCLEOTIDE SEQUENCE [LARGE SCALE GENOMIC DNA]</scope>
</reference>
<sequence>ILYPEIPGKLKKLISEDYKIVFFTNQRGISRGKVRAEDFQAKVEAIVSKLGIPIQ</sequence>
<feature type="non-terminal residue" evidence="1">
    <location>
        <position position="1"/>
    </location>
</feature>
<protein>
    <submittedName>
        <fullName evidence="1">Uncharacterized protein</fullName>
    </submittedName>
</protein>
<dbReference type="InterPro" id="IPR023214">
    <property type="entry name" value="HAD_sf"/>
</dbReference>
<keyword evidence="2" id="KW-1185">Reference proteome</keyword>
<gene>
    <name evidence="1" type="ORF">chiPu_0029497</name>
</gene>
<dbReference type="GO" id="GO:0005634">
    <property type="term" value="C:nucleus"/>
    <property type="evidence" value="ECO:0007669"/>
    <property type="project" value="TreeGrafter"/>
</dbReference>
<dbReference type="PANTHER" id="PTHR12083:SF9">
    <property type="entry name" value="BIFUNCTIONAL POLYNUCLEOTIDE PHOSPHATASE_KINASE"/>
    <property type="match status" value="1"/>
</dbReference>
<dbReference type="EMBL" id="BEZZ01158289">
    <property type="protein sequence ID" value="GCC45268.1"/>
    <property type="molecule type" value="Genomic_DNA"/>
</dbReference>
<name>A0A401TRM7_CHIPU</name>
<dbReference type="InterPro" id="IPR036412">
    <property type="entry name" value="HAD-like_sf"/>
</dbReference>
<dbReference type="OrthoDB" id="19045at2759"/>
<evidence type="ECO:0000313" key="2">
    <source>
        <dbReference type="Proteomes" id="UP000287033"/>
    </source>
</evidence>
<dbReference type="GO" id="GO:0006281">
    <property type="term" value="P:DNA repair"/>
    <property type="evidence" value="ECO:0007669"/>
    <property type="project" value="TreeGrafter"/>
</dbReference>
<accession>A0A401TRM7</accession>
<organism evidence="1 2">
    <name type="scientific">Chiloscyllium punctatum</name>
    <name type="common">Brownbanded bambooshark</name>
    <name type="synonym">Hemiscyllium punctatum</name>
    <dbReference type="NCBI Taxonomy" id="137246"/>
    <lineage>
        <taxon>Eukaryota</taxon>
        <taxon>Metazoa</taxon>
        <taxon>Chordata</taxon>
        <taxon>Craniata</taxon>
        <taxon>Vertebrata</taxon>
        <taxon>Chondrichthyes</taxon>
        <taxon>Elasmobranchii</taxon>
        <taxon>Galeomorphii</taxon>
        <taxon>Galeoidea</taxon>
        <taxon>Orectolobiformes</taxon>
        <taxon>Hemiscylliidae</taxon>
        <taxon>Chiloscyllium</taxon>
    </lineage>
</organism>
<dbReference type="SUPFAM" id="SSF56784">
    <property type="entry name" value="HAD-like"/>
    <property type="match status" value="1"/>
</dbReference>
<dbReference type="GO" id="GO:0046403">
    <property type="term" value="F:polynucleotide 3'-phosphatase activity"/>
    <property type="evidence" value="ECO:0007669"/>
    <property type="project" value="TreeGrafter"/>
</dbReference>
<dbReference type="InterPro" id="IPR013954">
    <property type="entry name" value="PNK3P"/>
</dbReference>
<proteinExistence type="predicted"/>
<dbReference type="Proteomes" id="UP000287033">
    <property type="component" value="Unassembled WGS sequence"/>
</dbReference>
<dbReference type="AlphaFoldDB" id="A0A401TRM7"/>
<dbReference type="GO" id="GO:0003690">
    <property type="term" value="F:double-stranded DNA binding"/>
    <property type="evidence" value="ECO:0007669"/>
    <property type="project" value="TreeGrafter"/>
</dbReference>
<dbReference type="PANTHER" id="PTHR12083">
    <property type="entry name" value="BIFUNCTIONAL POLYNUCLEOTIDE PHOSPHATASE/KINASE"/>
    <property type="match status" value="1"/>
</dbReference>
<evidence type="ECO:0000313" key="1">
    <source>
        <dbReference type="EMBL" id="GCC45268.1"/>
    </source>
</evidence>
<dbReference type="Pfam" id="PF08645">
    <property type="entry name" value="PNK3P"/>
    <property type="match status" value="1"/>
</dbReference>
<dbReference type="GO" id="GO:0046404">
    <property type="term" value="F:ATP-dependent polydeoxyribonucleotide 5'-hydroxyl-kinase activity"/>
    <property type="evidence" value="ECO:0007669"/>
    <property type="project" value="TreeGrafter"/>
</dbReference>